<accession>A0A1W5DEM8</accession>
<feature type="short sequence motif" description="Q motif" evidence="8">
    <location>
        <begin position="236"/>
        <end position="264"/>
    </location>
</feature>
<evidence type="ECO:0000256" key="7">
    <source>
        <dbReference type="ARBA" id="ARBA00022884"/>
    </source>
</evidence>
<name>A0A1W5DEM8_9LECA</name>
<feature type="region of interest" description="Disordered" evidence="10">
    <location>
        <begin position="596"/>
        <end position="647"/>
    </location>
</feature>
<dbReference type="InterPro" id="IPR001650">
    <property type="entry name" value="Helicase_C-like"/>
</dbReference>
<evidence type="ECO:0000259" key="13">
    <source>
        <dbReference type="PROSITE" id="PS51195"/>
    </source>
</evidence>
<feature type="compositionally biased region" description="Low complexity" evidence="10">
    <location>
        <begin position="620"/>
        <end position="637"/>
    </location>
</feature>
<comment type="domain">
    <text evidence="9">The Q motif is unique to and characteristic of the DEAD box family of RNA helicases and controls ATP binding and hydrolysis.</text>
</comment>
<keyword evidence="6 9" id="KW-0067">ATP-binding</keyword>
<dbReference type="GO" id="GO:0016787">
    <property type="term" value="F:hydrolase activity"/>
    <property type="evidence" value="ECO:0007669"/>
    <property type="project" value="UniProtKB-KW"/>
</dbReference>
<evidence type="ECO:0000256" key="3">
    <source>
        <dbReference type="ARBA" id="ARBA00022741"/>
    </source>
</evidence>
<feature type="domain" description="Helicase ATP-binding" evidence="11">
    <location>
        <begin position="272"/>
        <end position="516"/>
    </location>
</feature>
<keyword evidence="5 9" id="KW-0347">Helicase</keyword>
<feature type="domain" description="Helicase C-terminal" evidence="12">
    <location>
        <begin position="646"/>
        <end position="795"/>
    </location>
</feature>
<evidence type="ECO:0000256" key="8">
    <source>
        <dbReference type="PROSITE-ProRule" id="PRU00552"/>
    </source>
</evidence>
<keyword evidence="2" id="KW-0698">rRNA processing</keyword>
<evidence type="ECO:0000256" key="10">
    <source>
        <dbReference type="SAM" id="MobiDB-lite"/>
    </source>
</evidence>
<evidence type="ECO:0000256" key="4">
    <source>
        <dbReference type="ARBA" id="ARBA00022801"/>
    </source>
</evidence>
<comment type="similarity">
    <text evidence="9">Belongs to the DEAD box helicase family.</text>
</comment>
<comment type="catalytic activity">
    <reaction evidence="9">
        <text>ATP + H2O = ADP + phosphate + H(+)</text>
        <dbReference type="Rhea" id="RHEA:13065"/>
        <dbReference type="ChEBI" id="CHEBI:15377"/>
        <dbReference type="ChEBI" id="CHEBI:15378"/>
        <dbReference type="ChEBI" id="CHEBI:30616"/>
        <dbReference type="ChEBI" id="CHEBI:43474"/>
        <dbReference type="ChEBI" id="CHEBI:456216"/>
        <dbReference type="EC" id="3.6.4.13"/>
    </reaction>
</comment>
<dbReference type="SMART" id="SM00487">
    <property type="entry name" value="DEXDc"/>
    <property type="match status" value="1"/>
</dbReference>
<organism evidence="14 15">
    <name type="scientific">Lasallia pustulata</name>
    <dbReference type="NCBI Taxonomy" id="136370"/>
    <lineage>
        <taxon>Eukaryota</taxon>
        <taxon>Fungi</taxon>
        <taxon>Dikarya</taxon>
        <taxon>Ascomycota</taxon>
        <taxon>Pezizomycotina</taxon>
        <taxon>Lecanoromycetes</taxon>
        <taxon>OSLEUM clade</taxon>
        <taxon>Umbilicariomycetidae</taxon>
        <taxon>Umbilicariales</taxon>
        <taxon>Umbilicariaceae</taxon>
        <taxon>Lasallia</taxon>
    </lineage>
</organism>
<dbReference type="GO" id="GO:0003723">
    <property type="term" value="F:RNA binding"/>
    <property type="evidence" value="ECO:0007669"/>
    <property type="project" value="UniProtKB-UniRule"/>
</dbReference>
<evidence type="ECO:0000256" key="9">
    <source>
        <dbReference type="RuleBase" id="RU365068"/>
    </source>
</evidence>
<keyword evidence="15" id="KW-1185">Reference proteome</keyword>
<dbReference type="Gene3D" id="3.40.50.300">
    <property type="entry name" value="P-loop containing nucleotide triphosphate hydrolases"/>
    <property type="match status" value="2"/>
</dbReference>
<evidence type="ECO:0000256" key="1">
    <source>
        <dbReference type="ARBA" id="ARBA00004604"/>
    </source>
</evidence>
<dbReference type="GO" id="GO:0006364">
    <property type="term" value="P:rRNA processing"/>
    <property type="evidence" value="ECO:0007669"/>
    <property type="project" value="UniProtKB-KW"/>
</dbReference>
<dbReference type="Pfam" id="PF00270">
    <property type="entry name" value="DEAD"/>
    <property type="match status" value="2"/>
</dbReference>
<evidence type="ECO:0000256" key="5">
    <source>
        <dbReference type="ARBA" id="ARBA00022806"/>
    </source>
</evidence>
<feature type="compositionally biased region" description="Acidic residues" evidence="10">
    <location>
        <begin position="608"/>
        <end position="619"/>
    </location>
</feature>
<dbReference type="GO" id="GO:0003724">
    <property type="term" value="F:RNA helicase activity"/>
    <property type="evidence" value="ECO:0007669"/>
    <property type="project" value="UniProtKB-EC"/>
</dbReference>
<feature type="compositionally biased region" description="Basic and acidic residues" evidence="10">
    <location>
        <begin position="85"/>
        <end position="112"/>
    </location>
</feature>
<dbReference type="SMART" id="SM00490">
    <property type="entry name" value="HELICc"/>
    <property type="match status" value="1"/>
</dbReference>
<dbReference type="CDD" id="cd18787">
    <property type="entry name" value="SF2_C_DEAD"/>
    <property type="match status" value="1"/>
</dbReference>
<comment type="function">
    <text evidence="9">RNA helicase.</text>
</comment>
<dbReference type="AlphaFoldDB" id="A0A1W5DEM8"/>
<reference evidence="15" key="1">
    <citation type="submission" date="2017-03" db="EMBL/GenBank/DDBJ databases">
        <authorList>
            <person name="Sharma R."/>
            <person name="Thines M."/>
        </authorList>
    </citation>
    <scope>NUCLEOTIDE SEQUENCE [LARGE SCALE GENOMIC DNA]</scope>
</reference>
<evidence type="ECO:0000313" key="15">
    <source>
        <dbReference type="Proteomes" id="UP000192927"/>
    </source>
</evidence>
<protein>
    <recommendedName>
        <fullName evidence="9">ATP-dependent RNA helicase</fullName>
        <ecNumber evidence="9">3.6.4.13</ecNumber>
    </recommendedName>
</protein>
<comment type="subcellular location">
    <subcellularLocation>
        <location evidence="1">Nucleus</location>
        <location evidence="1">Nucleolus</location>
    </subcellularLocation>
</comment>
<dbReference type="CDD" id="cd17956">
    <property type="entry name" value="DEADc_DDX51"/>
    <property type="match status" value="1"/>
</dbReference>
<dbReference type="Proteomes" id="UP000192927">
    <property type="component" value="Unassembled WGS sequence"/>
</dbReference>
<dbReference type="EMBL" id="FWEW01003840">
    <property type="protein sequence ID" value="SLM41382.1"/>
    <property type="molecule type" value="Genomic_DNA"/>
</dbReference>
<evidence type="ECO:0000256" key="2">
    <source>
        <dbReference type="ARBA" id="ARBA00022552"/>
    </source>
</evidence>
<dbReference type="GO" id="GO:0005524">
    <property type="term" value="F:ATP binding"/>
    <property type="evidence" value="ECO:0007669"/>
    <property type="project" value="UniProtKB-UniRule"/>
</dbReference>
<evidence type="ECO:0000259" key="11">
    <source>
        <dbReference type="PROSITE" id="PS51192"/>
    </source>
</evidence>
<keyword evidence="7 9" id="KW-0694">RNA-binding</keyword>
<dbReference type="Pfam" id="PF00271">
    <property type="entry name" value="Helicase_C"/>
    <property type="match status" value="1"/>
</dbReference>
<sequence length="820" mass="90139">MATPFHARYIPIPKIEASASVGLEKGGPSKKRKRNSGPPLESIRALTIAENPSIRTKGRDNQEEDDEIKQPKKKKKSGSTAAHNEVAERTGEDNTHGSGERAAARIEKEEVQGLKSKKKKKKRRISGGQELAHTAVKTQDVEPEEVQAVVEETKHKKIRSKFEKSIERTARLAEKEMKTKCPEEAEEDELEAPIETHGLVPLPQPEQVPDTVERPSFSALPPWVANPIVVTSSDSTPFQSLPISPTVLASLEKKGYSEAFAIQSAVLPLLLPGPEQDPGDVCISASTGSGKTLSYILPMVESLRGKPVTRLRGLIVVPTRELVSQVREMCELCAAGAGLKVGTAVGSKSIKEEQDMLIRREQRYDPEGYRAIQDHQSSDEEWLTNWNIEELYGNGDEFMCLPDFVEDLASNVDILICTPGRLVDHLQSTRGFTLKHVQWLAIDEADRLLDQSFQQWIDIIMPALHAQEPLDPMEELVLKELHIKKPRQIRKIVLSATMTRDISKLTSLRLSRPKMVVLDSSRTAEHVANQEIGDSQNSIEGALPDPHATFDLPTTLKEVAIAVSSGEDKPLYLIHLLADHKTHHAVGLPSKLASGRAIKAPRNSSLDDSTDNSSSDDDGSSTSSSNPTSSSSTSESDVAGIKSTPTISPMPSTYGTLVFTNNNENALRLARLLVLLEPLWESRIGTLTGSSATSSGRRTLAAFRKRKLSILVASDRASRGLDIQDLAHVINYDLPASLTSYVHRVGRTARAGKEGTATTFVAHREARWFWNEIARSVQVKRGPGKKVLRMTLNLEAGDKEKKRYEEALRQLGREAGGETA</sequence>
<dbReference type="EC" id="3.6.4.13" evidence="9"/>
<dbReference type="GO" id="GO:0005730">
    <property type="term" value="C:nucleolus"/>
    <property type="evidence" value="ECO:0007669"/>
    <property type="project" value="UniProtKB-SubCell"/>
</dbReference>
<keyword evidence="4 9" id="KW-0378">Hydrolase</keyword>
<dbReference type="SUPFAM" id="SSF52540">
    <property type="entry name" value="P-loop containing nucleoside triphosphate hydrolases"/>
    <property type="match status" value="2"/>
</dbReference>
<dbReference type="InterPro" id="IPR014014">
    <property type="entry name" value="RNA_helicase_DEAD_Q_motif"/>
</dbReference>
<evidence type="ECO:0000313" key="14">
    <source>
        <dbReference type="EMBL" id="SLM41382.1"/>
    </source>
</evidence>
<dbReference type="InterPro" id="IPR011545">
    <property type="entry name" value="DEAD/DEAH_box_helicase_dom"/>
</dbReference>
<feature type="domain" description="DEAD-box RNA helicase Q" evidence="13">
    <location>
        <begin position="236"/>
        <end position="264"/>
    </location>
</feature>
<feature type="compositionally biased region" description="Basic residues" evidence="10">
    <location>
        <begin position="115"/>
        <end position="125"/>
    </location>
</feature>
<evidence type="ECO:0000259" key="12">
    <source>
        <dbReference type="PROSITE" id="PS51194"/>
    </source>
</evidence>
<dbReference type="InterPro" id="IPR014001">
    <property type="entry name" value="Helicase_ATP-bd"/>
</dbReference>
<feature type="region of interest" description="Disordered" evidence="10">
    <location>
        <begin position="1"/>
        <end position="145"/>
    </location>
</feature>
<dbReference type="PROSITE" id="PS51195">
    <property type="entry name" value="Q_MOTIF"/>
    <property type="match status" value="1"/>
</dbReference>
<dbReference type="PROSITE" id="PS51192">
    <property type="entry name" value="HELICASE_ATP_BIND_1"/>
    <property type="match status" value="1"/>
</dbReference>
<proteinExistence type="inferred from homology"/>
<keyword evidence="3 9" id="KW-0547">Nucleotide-binding</keyword>
<dbReference type="InterPro" id="IPR027417">
    <property type="entry name" value="P-loop_NTPase"/>
</dbReference>
<dbReference type="PROSITE" id="PS51194">
    <property type="entry name" value="HELICASE_CTER"/>
    <property type="match status" value="1"/>
</dbReference>
<dbReference type="PANTHER" id="PTHR24031">
    <property type="entry name" value="RNA HELICASE"/>
    <property type="match status" value="1"/>
</dbReference>
<evidence type="ECO:0000256" key="6">
    <source>
        <dbReference type="ARBA" id="ARBA00022840"/>
    </source>
</evidence>